<dbReference type="PANTHER" id="PTHR43532">
    <property type="entry name" value="GLUCOSE-1-PHOSPHATE THYMIDYLYLTRANSFERASE"/>
    <property type="match status" value="1"/>
</dbReference>
<evidence type="ECO:0000313" key="13">
    <source>
        <dbReference type="EMBL" id="MBE0398976.1"/>
    </source>
</evidence>
<evidence type="ECO:0000256" key="5">
    <source>
        <dbReference type="ARBA" id="ARBA00012461"/>
    </source>
</evidence>
<dbReference type="SUPFAM" id="SSF53448">
    <property type="entry name" value="Nucleotide-diphospho-sugar transferases"/>
    <property type="match status" value="1"/>
</dbReference>
<evidence type="ECO:0000256" key="7">
    <source>
        <dbReference type="ARBA" id="ARBA00022695"/>
    </source>
</evidence>
<comment type="function">
    <text evidence="11">Catalyzes the formation of dTDP-glucose, from dTTP and glucose 1-phosphate, as well as its pyrophosphorolysis.</text>
</comment>
<keyword evidence="7 11" id="KW-0548">Nucleotidyltransferase</keyword>
<dbReference type="InterPro" id="IPR005835">
    <property type="entry name" value="NTP_transferase_dom"/>
</dbReference>
<evidence type="ECO:0000313" key="14">
    <source>
        <dbReference type="Proteomes" id="UP001645039"/>
    </source>
</evidence>
<evidence type="ECO:0000256" key="3">
    <source>
        <dbReference type="ARBA" id="ARBA00005125"/>
    </source>
</evidence>
<dbReference type="PANTHER" id="PTHR43532:SF1">
    <property type="entry name" value="GLUCOSE-1-PHOSPHATE THYMIDYLYLTRANSFERASE 1"/>
    <property type="match status" value="1"/>
</dbReference>
<sequence>MNTSPINHNAAYRKGIILAGGSGTRLHPITRGVSKQLLPIYDKPMIYYPISVLMLAGIREILVISTPEDLPQYKNLLGSGEDFGLSIEYLEQPSPDGLAQAFILGEEFIGDSSVCLVLGDNIFHGQHFSDQLRRASGHAKGATVFGYLVKDPERFGVVEFDETGKAISIEEKPQKPKSTYAVTGLYFYDNDVVEIAKAVKPSERGELEITSVNNAYLKQGRLRVERLGRGFAWLDTGTHDSLLEASQYVQTIEHRQGLKIACLEEIAWQQGWIDDDHLGLLAAPLAKTQYGQYLQRLLKGKKHTVPGEK</sequence>
<evidence type="ECO:0000256" key="10">
    <source>
        <dbReference type="ARBA" id="ARBA00049336"/>
    </source>
</evidence>
<evidence type="ECO:0000256" key="8">
    <source>
        <dbReference type="ARBA" id="ARBA00022723"/>
    </source>
</evidence>
<dbReference type="EC" id="2.7.7.24" evidence="5 11"/>
<organism evidence="13 14">
    <name type="scientific">Halomonas casei</name>
    <dbReference type="NCBI Taxonomy" id="2742613"/>
    <lineage>
        <taxon>Bacteria</taxon>
        <taxon>Pseudomonadati</taxon>
        <taxon>Pseudomonadota</taxon>
        <taxon>Gammaproteobacteria</taxon>
        <taxon>Oceanospirillales</taxon>
        <taxon>Halomonadaceae</taxon>
        <taxon>Halomonas</taxon>
    </lineage>
</organism>
<dbReference type="Pfam" id="PF00483">
    <property type="entry name" value="NTP_transferase"/>
    <property type="match status" value="1"/>
</dbReference>
<dbReference type="CDD" id="cd02538">
    <property type="entry name" value="G1P_TT_short"/>
    <property type="match status" value="1"/>
</dbReference>
<evidence type="ECO:0000256" key="2">
    <source>
        <dbReference type="ARBA" id="ARBA00004781"/>
    </source>
</evidence>
<feature type="domain" description="Nucleotidyl transferase" evidence="12">
    <location>
        <begin position="14"/>
        <end position="250"/>
    </location>
</feature>
<evidence type="ECO:0000256" key="6">
    <source>
        <dbReference type="ARBA" id="ARBA00022679"/>
    </source>
</evidence>
<comment type="similarity">
    <text evidence="4 11">Belongs to the glucose-1-phosphate thymidylyltransferase family.</text>
</comment>
<dbReference type="RefSeq" id="WP_096281137.1">
    <property type="nucleotide sequence ID" value="NZ_CBCSBM010000001.1"/>
</dbReference>
<keyword evidence="6 11" id="KW-0808">Transferase</keyword>
<comment type="cofactor">
    <cofactor evidence="1">
        <name>Mg(2+)</name>
        <dbReference type="ChEBI" id="CHEBI:18420"/>
    </cofactor>
</comment>
<evidence type="ECO:0000256" key="1">
    <source>
        <dbReference type="ARBA" id="ARBA00001946"/>
    </source>
</evidence>
<dbReference type="Proteomes" id="UP001645039">
    <property type="component" value="Unassembled WGS sequence"/>
</dbReference>
<keyword evidence="9 11" id="KW-0460">Magnesium</keyword>
<reference evidence="13 14" key="1">
    <citation type="submission" date="2020-07" db="EMBL/GenBank/DDBJ databases">
        <title>Halophilic bacteria isolated from french cheeses.</title>
        <authorList>
            <person name="Kothe C.I."/>
            <person name="Farah-Kraiem B."/>
            <person name="Renault P."/>
            <person name="Dridi B."/>
        </authorList>
    </citation>
    <scope>NUCLEOTIDE SEQUENCE [LARGE SCALE GENOMIC DNA]</scope>
    <source>
        <strain evidence="13 14">FME1</strain>
    </source>
</reference>
<dbReference type="InterPro" id="IPR029044">
    <property type="entry name" value="Nucleotide-diphossugar_trans"/>
</dbReference>
<comment type="pathway">
    <text evidence="2">Carbohydrate biosynthesis; dTDP-L-rhamnose biosynthesis.</text>
</comment>
<dbReference type="EMBL" id="RRZD01000002">
    <property type="protein sequence ID" value="MBE0398976.1"/>
    <property type="molecule type" value="Genomic_DNA"/>
</dbReference>
<accession>A0ABR9EZ65</accession>
<name>A0ABR9EZ65_9GAMM</name>
<dbReference type="InterPro" id="IPR005907">
    <property type="entry name" value="G1P_thy_trans_s"/>
</dbReference>
<proteinExistence type="inferred from homology"/>
<evidence type="ECO:0000256" key="11">
    <source>
        <dbReference type="RuleBase" id="RU003706"/>
    </source>
</evidence>
<comment type="caution">
    <text evidence="13">The sequence shown here is derived from an EMBL/GenBank/DDBJ whole genome shotgun (WGS) entry which is preliminary data.</text>
</comment>
<evidence type="ECO:0000256" key="4">
    <source>
        <dbReference type="ARBA" id="ARBA00010480"/>
    </source>
</evidence>
<keyword evidence="8 11" id="KW-0479">Metal-binding</keyword>
<dbReference type="NCBIfam" id="TIGR01207">
    <property type="entry name" value="rmlA"/>
    <property type="match status" value="1"/>
</dbReference>
<evidence type="ECO:0000256" key="9">
    <source>
        <dbReference type="ARBA" id="ARBA00022842"/>
    </source>
</evidence>
<dbReference type="GO" id="GO:0008879">
    <property type="term" value="F:glucose-1-phosphate thymidylyltransferase activity"/>
    <property type="evidence" value="ECO:0007669"/>
    <property type="project" value="UniProtKB-EC"/>
</dbReference>
<gene>
    <name evidence="13" type="primary">rfbA</name>
    <name evidence="13" type="ORF">EI168_02485</name>
</gene>
<protein>
    <recommendedName>
        <fullName evidence="5 11">Glucose-1-phosphate thymidylyltransferase</fullName>
        <ecNumber evidence="5 11">2.7.7.24</ecNumber>
    </recommendedName>
</protein>
<evidence type="ECO:0000259" key="12">
    <source>
        <dbReference type="Pfam" id="PF00483"/>
    </source>
</evidence>
<dbReference type="Gene3D" id="3.90.550.10">
    <property type="entry name" value="Spore Coat Polysaccharide Biosynthesis Protein SpsA, Chain A"/>
    <property type="match status" value="1"/>
</dbReference>
<keyword evidence="14" id="KW-1185">Reference proteome</keyword>
<comment type="pathway">
    <text evidence="3">Bacterial outer membrane biogenesis; LPS O-antigen biosynthesis.</text>
</comment>
<comment type="catalytic activity">
    <reaction evidence="10 11">
        <text>dTTP + alpha-D-glucose 1-phosphate + H(+) = dTDP-alpha-D-glucose + diphosphate</text>
        <dbReference type="Rhea" id="RHEA:15225"/>
        <dbReference type="ChEBI" id="CHEBI:15378"/>
        <dbReference type="ChEBI" id="CHEBI:33019"/>
        <dbReference type="ChEBI" id="CHEBI:37568"/>
        <dbReference type="ChEBI" id="CHEBI:57477"/>
        <dbReference type="ChEBI" id="CHEBI:58601"/>
        <dbReference type="EC" id="2.7.7.24"/>
    </reaction>
</comment>